<name>X1MW45_9ZZZZ</name>
<sequence>MGTHGMRGMQKLTGSWALKVIVGSEVPFVVVQEPPANEHFNNIVFPIDFRAETKEKLNWAVYLAKYYHTKLHIIKSKVTDAALIRKVNNN</sequence>
<evidence type="ECO:0008006" key="2">
    <source>
        <dbReference type="Google" id="ProtNLM"/>
    </source>
</evidence>
<comment type="caution">
    <text evidence="1">The sequence shown here is derived from an EMBL/GenBank/DDBJ whole genome shotgun (WGS) entry which is preliminary data.</text>
</comment>
<protein>
    <recommendedName>
        <fullName evidence="2">UspA domain-containing protein</fullName>
    </recommendedName>
</protein>
<reference evidence="1" key="1">
    <citation type="journal article" date="2014" name="Front. Microbiol.">
        <title>High frequency of phylogenetically diverse reductive dehalogenase-homologous genes in deep subseafloor sedimentary metagenomes.</title>
        <authorList>
            <person name="Kawai M."/>
            <person name="Futagami T."/>
            <person name="Toyoda A."/>
            <person name="Takaki Y."/>
            <person name="Nishi S."/>
            <person name="Hori S."/>
            <person name="Arai W."/>
            <person name="Tsubouchi T."/>
            <person name="Morono Y."/>
            <person name="Uchiyama I."/>
            <person name="Ito T."/>
            <person name="Fujiyama A."/>
            <person name="Inagaki F."/>
            <person name="Takami H."/>
        </authorList>
    </citation>
    <scope>NUCLEOTIDE SEQUENCE</scope>
    <source>
        <strain evidence="1">Expedition CK06-06</strain>
    </source>
</reference>
<dbReference type="AlphaFoldDB" id="X1MW45"/>
<organism evidence="1">
    <name type="scientific">marine sediment metagenome</name>
    <dbReference type="NCBI Taxonomy" id="412755"/>
    <lineage>
        <taxon>unclassified sequences</taxon>
        <taxon>metagenomes</taxon>
        <taxon>ecological metagenomes</taxon>
    </lineage>
</organism>
<dbReference type="Gene3D" id="3.40.50.12370">
    <property type="match status" value="1"/>
</dbReference>
<dbReference type="EMBL" id="BARV01019614">
    <property type="protein sequence ID" value="GAI18925.1"/>
    <property type="molecule type" value="Genomic_DNA"/>
</dbReference>
<gene>
    <name evidence="1" type="ORF">S06H3_32928</name>
</gene>
<accession>X1MW45</accession>
<proteinExistence type="predicted"/>
<feature type="non-terminal residue" evidence="1">
    <location>
        <position position="90"/>
    </location>
</feature>
<evidence type="ECO:0000313" key="1">
    <source>
        <dbReference type="EMBL" id="GAI18925.1"/>
    </source>
</evidence>